<dbReference type="PANTHER" id="PTHR13622">
    <property type="entry name" value="THIAMIN PYROPHOSPHOKINASE"/>
    <property type="match status" value="1"/>
</dbReference>
<evidence type="ECO:0000256" key="2">
    <source>
        <dbReference type="ARBA" id="ARBA00022741"/>
    </source>
</evidence>
<evidence type="ECO:0000313" key="7">
    <source>
        <dbReference type="EMBL" id="EUB63752.1"/>
    </source>
</evidence>
<dbReference type="GO" id="GO:0016301">
    <property type="term" value="F:kinase activity"/>
    <property type="evidence" value="ECO:0007669"/>
    <property type="project" value="UniProtKB-KW"/>
</dbReference>
<evidence type="ECO:0000313" key="10">
    <source>
        <dbReference type="WBParaSite" id="EgrG_000831900"/>
    </source>
</evidence>
<feature type="domain" description="Thiamin pyrophosphokinase thiamin-binding" evidence="5">
    <location>
        <begin position="177"/>
        <end position="243"/>
    </location>
</feature>
<evidence type="ECO:0000259" key="5">
    <source>
        <dbReference type="SMART" id="SM00983"/>
    </source>
</evidence>
<sequence length="254" mass="28024">MRAEPFSIVDRVTKIGLICLNSRFNGLENLFEVLFCRASISIFVDGFANIIYDSPLRDSHTPNFVSGDFDSIRPEVKSFYKKQKTTKVIETPDQDASDFTKAIAVLLENIGEHCKESSTDRSLRKPDIDYIVGLYGSGGRADHEFGIVNSLFIAKGLTNIPLLLVTESSISCLLDEGFNEIHLSNCPTNLHCGLIPIGGPVRVTSKGLRWNLDNDILDFGKLVSTSNQTIDTKVEVVSDGLLLWSMSNCLTGML</sequence>
<dbReference type="Proteomes" id="UP000492820">
    <property type="component" value="Unassembled WGS sequence"/>
</dbReference>
<dbReference type="InterPro" id="IPR007371">
    <property type="entry name" value="TPK_catalytic"/>
</dbReference>
<dbReference type="GO" id="GO:0030975">
    <property type="term" value="F:thiamine binding"/>
    <property type="evidence" value="ECO:0007669"/>
    <property type="project" value="InterPro"/>
</dbReference>
<keyword evidence="8" id="KW-1185">Reference proteome</keyword>
<name>U6J0H5_ECHGR</name>
<proteinExistence type="predicted"/>
<evidence type="ECO:0000256" key="3">
    <source>
        <dbReference type="ARBA" id="ARBA00022777"/>
    </source>
</evidence>
<dbReference type="SMART" id="SM00983">
    <property type="entry name" value="TPK_B1_binding"/>
    <property type="match status" value="1"/>
</dbReference>
<organism evidence="7 8">
    <name type="scientific">Echinococcus granulosus</name>
    <name type="common">Hydatid tapeworm</name>
    <dbReference type="NCBI Taxonomy" id="6210"/>
    <lineage>
        <taxon>Eukaryota</taxon>
        <taxon>Metazoa</taxon>
        <taxon>Spiralia</taxon>
        <taxon>Lophotrochozoa</taxon>
        <taxon>Platyhelminthes</taxon>
        <taxon>Cestoda</taxon>
        <taxon>Eucestoda</taxon>
        <taxon>Cyclophyllidea</taxon>
        <taxon>Taeniidae</taxon>
        <taxon>Echinococcus</taxon>
        <taxon>Echinococcus granulosus group</taxon>
    </lineage>
</organism>
<dbReference type="InterPro" id="IPR006282">
    <property type="entry name" value="Thi_PPkinase"/>
</dbReference>
<dbReference type="OrthoDB" id="25149at2759"/>
<dbReference type="GO" id="GO:0004788">
    <property type="term" value="F:thiamine diphosphokinase activity"/>
    <property type="evidence" value="ECO:0007669"/>
    <property type="project" value="InterPro"/>
</dbReference>
<dbReference type="CDD" id="cd07995">
    <property type="entry name" value="TPK"/>
    <property type="match status" value="1"/>
</dbReference>
<reference evidence="6" key="3">
    <citation type="submission" date="2014-06" db="EMBL/GenBank/DDBJ databases">
        <authorList>
            <person name="Aslett M."/>
        </authorList>
    </citation>
    <scope>NUCLEOTIDE SEQUENCE</scope>
</reference>
<evidence type="ECO:0000256" key="4">
    <source>
        <dbReference type="ARBA" id="ARBA00022840"/>
    </source>
</evidence>
<evidence type="ECO:0000313" key="9">
    <source>
        <dbReference type="Proteomes" id="UP000492820"/>
    </source>
</evidence>
<dbReference type="PANTHER" id="PTHR13622:SF8">
    <property type="entry name" value="THIAMIN PYROPHOSPHOKINASE 1"/>
    <property type="match status" value="1"/>
</dbReference>
<reference evidence="10" key="4">
    <citation type="submission" date="2020-10" db="UniProtKB">
        <authorList>
            <consortium name="WormBaseParasite"/>
        </authorList>
    </citation>
    <scope>IDENTIFICATION</scope>
</reference>
<dbReference type="Gene3D" id="3.40.50.10240">
    <property type="entry name" value="Thiamin pyrophosphokinase, catalytic domain"/>
    <property type="match status" value="1"/>
</dbReference>
<keyword evidence="4" id="KW-0067">ATP-binding</keyword>
<dbReference type="Gene3D" id="2.60.120.320">
    <property type="entry name" value="Thiamin pyrophosphokinase, thiamin-binding domain"/>
    <property type="match status" value="1"/>
</dbReference>
<dbReference type="RefSeq" id="XP_024354948.1">
    <property type="nucleotide sequence ID" value="XM_024490624.1"/>
</dbReference>
<dbReference type="GO" id="GO:0009229">
    <property type="term" value="P:thiamine diphosphate biosynthetic process"/>
    <property type="evidence" value="ECO:0007669"/>
    <property type="project" value="InterPro"/>
</dbReference>
<accession>U6J0H5</accession>
<keyword evidence="1" id="KW-0808">Transferase</keyword>
<dbReference type="GeneID" id="36337090"/>
<dbReference type="GO" id="GO:0005524">
    <property type="term" value="F:ATP binding"/>
    <property type="evidence" value="ECO:0007669"/>
    <property type="project" value="UniProtKB-KW"/>
</dbReference>
<keyword evidence="3 7" id="KW-0418">Kinase</keyword>
<dbReference type="EMBL" id="LK028576">
    <property type="protein sequence ID" value="CDS15914.1"/>
    <property type="molecule type" value="Genomic_DNA"/>
</dbReference>
<dbReference type="Pfam" id="PF04263">
    <property type="entry name" value="TPK_catalytic"/>
    <property type="match status" value="1"/>
</dbReference>
<dbReference type="EMBL" id="APAU02000005">
    <property type="protein sequence ID" value="EUB63752.1"/>
    <property type="molecule type" value="Genomic_DNA"/>
</dbReference>
<reference evidence="7 8" key="1">
    <citation type="journal article" date="2013" name="Nat. Genet.">
        <title>The genome of the hydatid tapeworm Echinococcus granulosus.</title>
        <authorList>
            <person name="Zheng H."/>
            <person name="Zhang W."/>
            <person name="Zhang L."/>
            <person name="Zhang Z."/>
            <person name="Li J."/>
            <person name="Lu G."/>
            <person name="Zhu Y."/>
            <person name="Wang Y."/>
            <person name="Huang Y."/>
            <person name="Liu J."/>
            <person name="Kang H."/>
            <person name="Chen J."/>
            <person name="Wang L."/>
            <person name="Chen A."/>
            <person name="Yu S."/>
            <person name="Gao Z."/>
            <person name="Jin L."/>
            <person name="Gu W."/>
            <person name="Wang Z."/>
            <person name="Zhao L."/>
            <person name="Shi B."/>
            <person name="Wen H."/>
            <person name="Lin R."/>
            <person name="Jones M.K."/>
            <person name="Brejova B."/>
            <person name="Vinar T."/>
            <person name="Zhao G."/>
            <person name="McManus D.P."/>
            <person name="Chen Z."/>
            <person name="Zhou Y."/>
            <person name="Wang S."/>
        </authorList>
    </citation>
    <scope>NUCLEOTIDE SEQUENCE [LARGE SCALE GENOMIC DNA]</scope>
</reference>
<dbReference type="SUPFAM" id="SSF63862">
    <property type="entry name" value="Thiamin pyrophosphokinase, substrate-binding domain"/>
    <property type="match status" value="1"/>
</dbReference>
<evidence type="ECO:0000313" key="8">
    <source>
        <dbReference type="Proteomes" id="UP000019149"/>
    </source>
</evidence>
<dbReference type="CTD" id="36337090"/>
<gene>
    <name evidence="7 10" type="ORF">EGR_01375</name>
    <name evidence="6" type="ORF">EgrG_000831900</name>
</gene>
<dbReference type="KEGG" id="egl:EGR_01375"/>
<dbReference type="NCBIfam" id="TIGR01378">
    <property type="entry name" value="thi_PPkinase"/>
    <property type="match status" value="1"/>
</dbReference>
<keyword evidence="2" id="KW-0547">Nucleotide-binding</keyword>
<dbReference type="SUPFAM" id="SSF63999">
    <property type="entry name" value="Thiamin pyrophosphokinase, catalytic domain"/>
    <property type="match status" value="1"/>
</dbReference>
<evidence type="ECO:0000256" key="1">
    <source>
        <dbReference type="ARBA" id="ARBA00022679"/>
    </source>
</evidence>
<dbReference type="InterPro" id="IPR036759">
    <property type="entry name" value="TPK_catalytic_sf"/>
</dbReference>
<dbReference type="OMA" id="TDMCKAL"/>
<dbReference type="InterPro" id="IPR036371">
    <property type="entry name" value="TPK_B1-bd_sf"/>
</dbReference>
<dbReference type="FunFam" id="2.60.120.320:FF:000001">
    <property type="entry name" value="Thiamine pyrophosphokinase"/>
    <property type="match status" value="1"/>
</dbReference>
<dbReference type="AlphaFoldDB" id="U6J0H5"/>
<dbReference type="Proteomes" id="UP000019149">
    <property type="component" value="Unassembled WGS sequence"/>
</dbReference>
<dbReference type="Pfam" id="PF04265">
    <property type="entry name" value="TPK_B1_binding"/>
    <property type="match status" value="1"/>
</dbReference>
<dbReference type="WBParaSite" id="EgrG_000831900">
    <property type="protein sequence ID" value="EgrG_000831900"/>
    <property type="gene ID" value="EgrG_000831900"/>
</dbReference>
<dbReference type="GO" id="GO:0006772">
    <property type="term" value="P:thiamine metabolic process"/>
    <property type="evidence" value="ECO:0007669"/>
    <property type="project" value="InterPro"/>
</dbReference>
<protein>
    <submittedName>
        <fullName evidence="6 7">Thiamin pyrophosphokinase</fullName>
    </submittedName>
    <submittedName>
        <fullName evidence="10">Thiamine diphosphokinase</fullName>
    </submittedName>
</protein>
<evidence type="ECO:0000313" key="6">
    <source>
        <dbReference type="EMBL" id="CDS15914.1"/>
    </source>
</evidence>
<dbReference type="STRING" id="6210.U6J0H5"/>
<reference evidence="6 9" key="2">
    <citation type="journal article" date="2013" name="Nature">
        <title>The genomes of four tapeworm species reveal adaptations to parasitism.</title>
        <authorList>
            <person name="Tsai I.J."/>
            <person name="Zarowiecki M."/>
            <person name="Holroyd N."/>
            <person name="Garciarrubio A."/>
            <person name="Sanchez-Flores A."/>
            <person name="Brooks K.L."/>
            <person name="Tracey A."/>
            <person name="Bobes R.J."/>
            <person name="Fragoso G."/>
            <person name="Sciutto E."/>
            <person name="Aslett M."/>
            <person name="Beasley H."/>
            <person name="Bennett H.M."/>
            <person name="Cai J."/>
            <person name="Camicia F."/>
            <person name="Clark R."/>
            <person name="Cucher M."/>
            <person name="De Silva N."/>
            <person name="Day T.A."/>
            <person name="Deplazes P."/>
            <person name="Estrada K."/>
            <person name="Fernandez C."/>
            <person name="Holland P.W."/>
            <person name="Hou J."/>
            <person name="Hu S."/>
            <person name="Huckvale T."/>
            <person name="Hung S.S."/>
            <person name="Kamenetzky L."/>
            <person name="Keane J.A."/>
            <person name="Kiss F."/>
            <person name="Koziol U."/>
            <person name="Lambert O."/>
            <person name="Liu K."/>
            <person name="Luo X."/>
            <person name="Luo Y."/>
            <person name="Macchiaroli N."/>
            <person name="Nichol S."/>
            <person name="Paps J."/>
            <person name="Parkinson J."/>
            <person name="Pouchkina-Stantcheva N."/>
            <person name="Riddiford N."/>
            <person name="Rosenzvit M."/>
            <person name="Salinas G."/>
            <person name="Wasmuth J.D."/>
            <person name="Zamanian M."/>
            <person name="Zheng Y."/>
            <person name="Cai X."/>
            <person name="Soberon X."/>
            <person name="Olson P.D."/>
            <person name="Laclette J.P."/>
            <person name="Brehm K."/>
            <person name="Berriman M."/>
            <person name="Garciarrubio A."/>
            <person name="Bobes R.J."/>
            <person name="Fragoso G."/>
            <person name="Sanchez-Flores A."/>
            <person name="Estrada K."/>
            <person name="Cevallos M.A."/>
            <person name="Morett E."/>
            <person name="Gonzalez V."/>
            <person name="Portillo T."/>
            <person name="Ochoa-Leyva A."/>
            <person name="Jose M.V."/>
            <person name="Sciutto E."/>
            <person name="Landa A."/>
            <person name="Jimenez L."/>
            <person name="Valdes V."/>
            <person name="Carrero J.C."/>
            <person name="Larralde C."/>
            <person name="Morales-Montor J."/>
            <person name="Limon-Lason J."/>
            <person name="Soberon X."/>
            <person name="Laclette J.P."/>
        </authorList>
    </citation>
    <scope>NUCLEOTIDE SEQUENCE [LARGE SCALE GENOMIC DNA]</scope>
</reference>
<dbReference type="InterPro" id="IPR007373">
    <property type="entry name" value="Thiamin_PyroPKinase_B1-bd"/>
</dbReference>